<feature type="signal peptide" evidence="1">
    <location>
        <begin position="1"/>
        <end position="27"/>
    </location>
</feature>
<evidence type="ECO:0000256" key="1">
    <source>
        <dbReference type="SAM" id="SignalP"/>
    </source>
</evidence>
<gene>
    <name evidence="2" type="ORF">S23_44850</name>
</gene>
<keyword evidence="3" id="KW-1185">Reference proteome</keyword>
<evidence type="ECO:0000313" key="2">
    <source>
        <dbReference type="EMBL" id="BAL77679.1"/>
    </source>
</evidence>
<dbReference type="AlphaFoldDB" id="A0AAI8QDR8"/>
<organism evidence="2 3">
    <name type="scientific">Bradyrhizobium cosmicum</name>
    <dbReference type="NCBI Taxonomy" id="1404864"/>
    <lineage>
        <taxon>Bacteria</taxon>
        <taxon>Pseudomonadati</taxon>
        <taxon>Pseudomonadota</taxon>
        <taxon>Alphaproteobacteria</taxon>
        <taxon>Hyphomicrobiales</taxon>
        <taxon>Nitrobacteraceae</taxon>
        <taxon>Bradyrhizobium</taxon>
    </lineage>
</organism>
<sequence length="84" mass="9240">MDKQEPNMRKILIMLALTAGTITVAGAVPADAQEYRWCLQGRQMGYPGDCNYQTRAQCMASASGRNAGCGINPRAAFAQRRPRY</sequence>
<proteinExistence type="predicted"/>
<evidence type="ECO:0000313" key="3">
    <source>
        <dbReference type="Proteomes" id="UP000007886"/>
    </source>
</evidence>
<name>A0AAI8QDR8_9BRAD</name>
<dbReference type="Proteomes" id="UP000007886">
    <property type="component" value="Chromosome"/>
</dbReference>
<protein>
    <submittedName>
        <fullName evidence="2">Signal peptide</fullName>
    </submittedName>
</protein>
<reference evidence="2 3" key="1">
    <citation type="journal article" date="2012" name="Microbes Environ.">
        <title>Complete genome sequence of Bradyrhizobium sp. S23321: insights into symbiosis evolution in soil oligotrophs.</title>
        <authorList>
            <person name="Okubo T."/>
            <person name="Tsukui T."/>
            <person name="Maita H."/>
            <person name="Okamoto S."/>
            <person name="Oshima K."/>
            <person name="Fujisawa T."/>
            <person name="Saito A."/>
            <person name="Futamata H."/>
            <person name="Hattori R."/>
            <person name="Shimomura Y."/>
            <person name="Haruta S."/>
            <person name="Morimoto S."/>
            <person name="Wang Y."/>
            <person name="Sakai Y."/>
            <person name="Hattori M."/>
            <person name="Aizawa S."/>
            <person name="Nagashima K.V.P."/>
            <person name="Masuda S."/>
            <person name="Hattori T."/>
            <person name="Yamashita A."/>
            <person name="Bao Z."/>
            <person name="Hayatsu M."/>
            <person name="Kajiya-Kanegae H."/>
            <person name="Yoshinaga I."/>
            <person name="Sakamoto K."/>
            <person name="Toyota K."/>
            <person name="Nakao M."/>
            <person name="Kohara M."/>
            <person name="Anda M."/>
            <person name="Niwa R."/>
            <person name="Jung-Hwan P."/>
            <person name="Sameshima-Saito R."/>
            <person name="Tokuda S."/>
            <person name="Yamamoto S."/>
            <person name="Yamamoto S."/>
            <person name="Yokoyama T."/>
            <person name="Akutsu T."/>
            <person name="Nakamura Y."/>
            <person name="Nakahira-Yanaka Y."/>
            <person name="Takada Hoshino Y."/>
            <person name="Hirakawa H."/>
            <person name="Mitsui H."/>
            <person name="Terasawa K."/>
            <person name="Itakura M."/>
            <person name="Sato S."/>
            <person name="Ikeda-Ohtsubo W."/>
            <person name="Sakakura N."/>
            <person name="Kaminuma E."/>
            <person name="Minamisawa K."/>
        </authorList>
    </citation>
    <scope>NUCLEOTIDE SEQUENCE [LARGE SCALE GENOMIC DNA]</scope>
    <source>
        <strain evidence="2 3">S23321</strain>
    </source>
</reference>
<feature type="chain" id="PRO_5042562856" evidence="1">
    <location>
        <begin position="28"/>
        <end position="84"/>
    </location>
</feature>
<dbReference type="InterPro" id="IPR021937">
    <property type="entry name" value="DUF3551"/>
</dbReference>
<keyword evidence="1" id="KW-0732">Signal</keyword>
<dbReference type="KEGG" id="brs:S23_44850"/>
<dbReference type="Pfam" id="PF12071">
    <property type="entry name" value="DUF3551"/>
    <property type="match status" value="1"/>
</dbReference>
<dbReference type="EMBL" id="AP012279">
    <property type="protein sequence ID" value="BAL77679.1"/>
    <property type="molecule type" value="Genomic_DNA"/>
</dbReference>
<accession>A0AAI8QDR8</accession>